<accession>A0AC34QXN3</accession>
<evidence type="ECO:0000313" key="1">
    <source>
        <dbReference type="Proteomes" id="UP000887576"/>
    </source>
</evidence>
<name>A0AC34QXN3_9BILA</name>
<dbReference type="Proteomes" id="UP000887576">
    <property type="component" value="Unplaced"/>
</dbReference>
<proteinExistence type="predicted"/>
<organism evidence="1 2">
    <name type="scientific">Panagrolaimus sp. JU765</name>
    <dbReference type="NCBI Taxonomy" id="591449"/>
    <lineage>
        <taxon>Eukaryota</taxon>
        <taxon>Metazoa</taxon>
        <taxon>Ecdysozoa</taxon>
        <taxon>Nematoda</taxon>
        <taxon>Chromadorea</taxon>
        <taxon>Rhabditida</taxon>
        <taxon>Tylenchina</taxon>
        <taxon>Panagrolaimomorpha</taxon>
        <taxon>Panagrolaimoidea</taxon>
        <taxon>Panagrolaimidae</taxon>
        <taxon>Panagrolaimus</taxon>
    </lineage>
</organism>
<sequence>MTDGFPMSESLLGIGKTGPNNYGWKDIRSVVSPAFTTSKMKLMFPNIFERSQVLTNVLENKCQNDEIIDVYEEFQALTMDVIGRSAFGVDADSLNNRNDVFYFQCRKFFNELNFEKSLGFFLGFISRPLGYMIRPFASLYKSQKVISDNLRDVIVYRKNNFKDYKRVDLIQLLLEADDERQKRENVSF</sequence>
<evidence type="ECO:0000313" key="2">
    <source>
        <dbReference type="WBParaSite" id="JU765_v2.g20349.t1"/>
    </source>
</evidence>
<reference evidence="2" key="1">
    <citation type="submission" date="2022-11" db="UniProtKB">
        <authorList>
            <consortium name="WormBaseParasite"/>
        </authorList>
    </citation>
    <scope>IDENTIFICATION</scope>
</reference>
<protein>
    <submittedName>
        <fullName evidence="2">Cytochrome P450</fullName>
    </submittedName>
</protein>
<dbReference type="WBParaSite" id="JU765_v2.g20349.t1">
    <property type="protein sequence ID" value="JU765_v2.g20349.t1"/>
    <property type="gene ID" value="JU765_v2.g20349"/>
</dbReference>